<dbReference type="OrthoDB" id="10496976at2759"/>
<dbReference type="EMBL" id="PQXJ01000513">
    <property type="protein sequence ID" value="TGO47650.1"/>
    <property type="molecule type" value="Genomic_DNA"/>
</dbReference>
<evidence type="ECO:0000313" key="1">
    <source>
        <dbReference type="EMBL" id="TGO47650.1"/>
    </source>
</evidence>
<organism evidence="1 2">
    <name type="scientific">Botryotinia narcissicola</name>
    <dbReference type="NCBI Taxonomy" id="278944"/>
    <lineage>
        <taxon>Eukaryota</taxon>
        <taxon>Fungi</taxon>
        <taxon>Dikarya</taxon>
        <taxon>Ascomycota</taxon>
        <taxon>Pezizomycotina</taxon>
        <taxon>Leotiomycetes</taxon>
        <taxon>Helotiales</taxon>
        <taxon>Sclerotiniaceae</taxon>
        <taxon>Botryotinia</taxon>
    </lineage>
</organism>
<reference evidence="1 2" key="1">
    <citation type="submission" date="2017-12" db="EMBL/GenBank/DDBJ databases">
        <title>Comparative genomics of Botrytis spp.</title>
        <authorList>
            <person name="Valero-Jimenez C.A."/>
            <person name="Tapia P."/>
            <person name="Veloso J."/>
            <person name="Silva-Moreno E."/>
            <person name="Staats M."/>
            <person name="Valdes J.H."/>
            <person name="Van Kan J.A.L."/>
        </authorList>
    </citation>
    <scope>NUCLEOTIDE SEQUENCE [LARGE SCALE GENOMIC DNA]</scope>
    <source>
        <strain evidence="1 2">MUCL2120</strain>
    </source>
</reference>
<name>A0A4Z1HLM8_9HELO</name>
<dbReference type="AlphaFoldDB" id="A0A4Z1HLM8"/>
<gene>
    <name evidence="1" type="ORF">BOTNAR_0513g00080</name>
</gene>
<keyword evidence="2" id="KW-1185">Reference proteome</keyword>
<protein>
    <submittedName>
        <fullName evidence="1">Uncharacterized protein</fullName>
    </submittedName>
</protein>
<dbReference type="Proteomes" id="UP000297452">
    <property type="component" value="Unassembled WGS sequence"/>
</dbReference>
<comment type="caution">
    <text evidence="1">The sequence shown here is derived from an EMBL/GenBank/DDBJ whole genome shotgun (WGS) entry which is preliminary data.</text>
</comment>
<proteinExistence type="predicted"/>
<accession>A0A4Z1HLM8</accession>
<sequence length="76" mass="8742">MNLQIYLDSYNTQMPCRTRRPQLSAMGSMAKCEGIKISLLQKILPKVSLNVNALQSNARIEECSKLRFHKFTRDPD</sequence>
<evidence type="ECO:0000313" key="2">
    <source>
        <dbReference type="Proteomes" id="UP000297452"/>
    </source>
</evidence>